<evidence type="ECO:0000256" key="4">
    <source>
        <dbReference type="ARBA" id="ARBA00023136"/>
    </source>
</evidence>
<dbReference type="InterPro" id="IPR011701">
    <property type="entry name" value="MFS"/>
</dbReference>
<dbReference type="Proteomes" id="UP000305202">
    <property type="component" value="Unassembled WGS sequence"/>
</dbReference>
<protein>
    <submittedName>
        <fullName evidence="7">MFS transporter</fullName>
    </submittedName>
</protein>
<evidence type="ECO:0000259" key="6">
    <source>
        <dbReference type="PROSITE" id="PS50850"/>
    </source>
</evidence>
<sequence>MNARWLRIGGTLMLGMFVSYIDRTNLSVSLPSVAHDLGFGGASFATVSGWVLTAFLIGYIFANIFGGIFTSRSDPKKVAIMMMGLWSLSTLVTGMAQSIVLLVICRLILGIAEGIYWPQQSRFVKLWFSPSELTRANSVIQYYGQFLALGLGFIILTPIHGALGWRNLFYLCGGIGLVIMVPLYARTLMNTADAPYPEKPADSAQTDRPRLTLEAFGGLSFGLVIFTYLTQGMLFWGITLWIPLAVKSIGFTGMGQAFGSALPYLAAVVLAVPMAYISDRTGKRILIAALGLLIPGCLLLLLPEVNNGYLKLALITIAMGYYASSFTPNIWSIIQSNVRPHAIGAAAGIVNGVGAGGGGTLAGLMVARIYASTGSYMSGFMILGGLVALGGLSLLCYGYLRRHRTTDIQGAGIKA</sequence>
<proteinExistence type="predicted"/>
<evidence type="ECO:0000313" key="8">
    <source>
        <dbReference type="Proteomes" id="UP000305202"/>
    </source>
</evidence>
<organism evidence="7 8">
    <name type="scientific">Martelella alba</name>
    <dbReference type="NCBI Taxonomy" id="2590451"/>
    <lineage>
        <taxon>Bacteria</taxon>
        <taxon>Pseudomonadati</taxon>
        <taxon>Pseudomonadota</taxon>
        <taxon>Alphaproteobacteria</taxon>
        <taxon>Hyphomicrobiales</taxon>
        <taxon>Aurantimonadaceae</taxon>
        <taxon>Martelella</taxon>
    </lineage>
</organism>
<feature type="transmembrane region" description="Helical" evidence="5">
    <location>
        <begin position="376"/>
        <end position="400"/>
    </location>
</feature>
<feature type="transmembrane region" description="Helical" evidence="5">
    <location>
        <begin position="285"/>
        <end position="303"/>
    </location>
</feature>
<keyword evidence="2 5" id="KW-0812">Transmembrane</keyword>
<feature type="transmembrane region" description="Helical" evidence="5">
    <location>
        <begin position="139"/>
        <end position="162"/>
    </location>
</feature>
<comment type="subcellular location">
    <subcellularLocation>
        <location evidence="1">Membrane</location>
        <topology evidence="1">Multi-pass membrane protein</topology>
    </subcellularLocation>
</comment>
<dbReference type="PANTHER" id="PTHR11662">
    <property type="entry name" value="SOLUTE CARRIER FAMILY 17"/>
    <property type="match status" value="1"/>
</dbReference>
<feature type="transmembrane region" description="Helical" evidence="5">
    <location>
        <begin position="309"/>
        <end position="331"/>
    </location>
</feature>
<feature type="transmembrane region" description="Helical" evidence="5">
    <location>
        <begin position="215"/>
        <end position="238"/>
    </location>
</feature>
<dbReference type="Gene3D" id="1.20.1250.20">
    <property type="entry name" value="MFS general substrate transporter like domains"/>
    <property type="match status" value="2"/>
</dbReference>
<feature type="transmembrane region" description="Helical" evidence="5">
    <location>
        <begin position="258"/>
        <end position="278"/>
    </location>
</feature>
<evidence type="ECO:0000256" key="3">
    <source>
        <dbReference type="ARBA" id="ARBA00022989"/>
    </source>
</evidence>
<feature type="transmembrane region" description="Helical" evidence="5">
    <location>
        <begin position="77"/>
        <end position="93"/>
    </location>
</feature>
<keyword evidence="8" id="KW-1185">Reference proteome</keyword>
<evidence type="ECO:0000256" key="2">
    <source>
        <dbReference type="ARBA" id="ARBA00022692"/>
    </source>
</evidence>
<comment type="caution">
    <text evidence="7">The sequence shown here is derived from an EMBL/GenBank/DDBJ whole genome shotgun (WGS) entry which is preliminary data.</text>
</comment>
<dbReference type="PANTHER" id="PTHR11662:SF399">
    <property type="entry name" value="FI19708P1-RELATED"/>
    <property type="match status" value="1"/>
</dbReference>
<evidence type="ECO:0000313" key="7">
    <source>
        <dbReference type="EMBL" id="TKI05178.1"/>
    </source>
</evidence>
<keyword evidence="3 5" id="KW-1133">Transmembrane helix</keyword>
<keyword evidence="4 5" id="KW-0472">Membrane</keyword>
<evidence type="ECO:0000256" key="1">
    <source>
        <dbReference type="ARBA" id="ARBA00004141"/>
    </source>
</evidence>
<accession>A0ABY2SIU6</accession>
<name>A0ABY2SIU6_9HYPH</name>
<dbReference type="InterPro" id="IPR050382">
    <property type="entry name" value="MFS_Na/Anion_cotransporter"/>
</dbReference>
<dbReference type="EMBL" id="SZPQ01000021">
    <property type="protein sequence ID" value="TKI05178.1"/>
    <property type="molecule type" value="Genomic_DNA"/>
</dbReference>
<feature type="transmembrane region" description="Helical" evidence="5">
    <location>
        <begin position="343"/>
        <end position="370"/>
    </location>
</feature>
<dbReference type="Pfam" id="PF07690">
    <property type="entry name" value="MFS_1"/>
    <property type="match status" value="1"/>
</dbReference>
<reference evidence="7 8" key="1">
    <citation type="submission" date="2019-04" db="EMBL/GenBank/DDBJ databases">
        <authorList>
            <person name="Li M."/>
            <person name="Gao C."/>
        </authorList>
    </citation>
    <scope>NUCLEOTIDE SEQUENCE [LARGE SCALE GENOMIC DNA]</scope>
    <source>
        <strain evidence="7 8">BGMRC 2031</strain>
    </source>
</reference>
<feature type="domain" description="Major facilitator superfamily (MFS) profile" evidence="6">
    <location>
        <begin position="8"/>
        <end position="402"/>
    </location>
</feature>
<dbReference type="RefSeq" id="WP_136990961.1">
    <property type="nucleotide sequence ID" value="NZ_SZPQ01000021.1"/>
</dbReference>
<evidence type="ECO:0000256" key="5">
    <source>
        <dbReference type="SAM" id="Phobius"/>
    </source>
</evidence>
<gene>
    <name evidence="7" type="ORF">FCN80_14900</name>
</gene>
<dbReference type="InterPro" id="IPR036259">
    <property type="entry name" value="MFS_trans_sf"/>
</dbReference>
<dbReference type="PROSITE" id="PS50850">
    <property type="entry name" value="MFS"/>
    <property type="match status" value="1"/>
</dbReference>
<feature type="transmembrane region" description="Helical" evidence="5">
    <location>
        <begin position="41"/>
        <end position="65"/>
    </location>
</feature>
<dbReference type="InterPro" id="IPR020846">
    <property type="entry name" value="MFS_dom"/>
</dbReference>
<dbReference type="SUPFAM" id="SSF103473">
    <property type="entry name" value="MFS general substrate transporter"/>
    <property type="match status" value="1"/>
</dbReference>
<feature type="transmembrane region" description="Helical" evidence="5">
    <location>
        <begin position="168"/>
        <end position="185"/>
    </location>
</feature>